<dbReference type="Pfam" id="PF13476">
    <property type="entry name" value="AAA_23"/>
    <property type="match status" value="1"/>
</dbReference>
<dbReference type="OrthoDB" id="9795626at2"/>
<comment type="subunit">
    <text evidence="2">Heterodimer of SbcC and SbcD.</text>
</comment>
<evidence type="ECO:0000256" key="4">
    <source>
        <dbReference type="SAM" id="Coils"/>
    </source>
</evidence>
<dbReference type="Proteomes" id="UP000282529">
    <property type="component" value="Unassembled WGS sequence"/>
</dbReference>
<dbReference type="PANTHER" id="PTHR32114:SF2">
    <property type="entry name" value="ABC TRANSPORTER ABCH.3"/>
    <property type="match status" value="1"/>
</dbReference>
<protein>
    <recommendedName>
        <fullName evidence="3">Nuclease SbcCD subunit C</fullName>
    </recommendedName>
</protein>
<dbReference type="GO" id="GO:0016887">
    <property type="term" value="F:ATP hydrolysis activity"/>
    <property type="evidence" value="ECO:0007669"/>
    <property type="project" value="InterPro"/>
</dbReference>
<dbReference type="InterPro" id="IPR038729">
    <property type="entry name" value="Rad50/SbcC_AAA"/>
</dbReference>
<dbReference type="AlphaFoldDB" id="A0A3N9PZ46"/>
<evidence type="ECO:0000313" key="7">
    <source>
        <dbReference type="EMBL" id="RQW11682.1"/>
    </source>
</evidence>
<feature type="coiled-coil region" evidence="4">
    <location>
        <begin position="672"/>
        <end position="745"/>
    </location>
</feature>
<feature type="coiled-coil region" evidence="4">
    <location>
        <begin position="837"/>
        <end position="864"/>
    </location>
</feature>
<evidence type="ECO:0000256" key="2">
    <source>
        <dbReference type="ARBA" id="ARBA00011322"/>
    </source>
</evidence>
<dbReference type="RefSeq" id="WP_124695729.1">
    <property type="nucleotide sequence ID" value="NZ_JBHUFE010000007.1"/>
</dbReference>
<organism evidence="7 8">
    <name type="scientific">Paenibacillus rhizophilus</name>
    <dbReference type="NCBI Taxonomy" id="1850366"/>
    <lineage>
        <taxon>Bacteria</taxon>
        <taxon>Bacillati</taxon>
        <taxon>Bacillota</taxon>
        <taxon>Bacilli</taxon>
        <taxon>Bacillales</taxon>
        <taxon>Paenibacillaceae</taxon>
        <taxon>Paenibacillus</taxon>
    </lineage>
</organism>
<dbReference type="Gene3D" id="3.40.50.300">
    <property type="entry name" value="P-loop containing nucleotide triphosphate hydrolases"/>
    <property type="match status" value="2"/>
</dbReference>
<feature type="coiled-coil region" evidence="4">
    <location>
        <begin position="782"/>
        <end position="809"/>
    </location>
</feature>
<name>A0A3N9PZ46_9BACL</name>
<evidence type="ECO:0000313" key="8">
    <source>
        <dbReference type="Proteomes" id="UP000282529"/>
    </source>
</evidence>
<dbReference type="SUPFAM" id="SSF52540">
    <property type="entry name" value="P-loop containing nucleoside triphosphate hydrolases"/>
    <property type="match status" value="1"/>
</dbReference>
<feature type="compositionally biased region" description="Low complexity" evidence="5">
    <location>
        <begin position="332"/>
        <end position="344"/>
    </location>
</feature>
<evidence type="ECO:0000256" key="5">
    <source>
        <dbReference type="SAM" id="MobiDB-lite"/>
    </source>
</evidence>
<evidence type="ECO:0000259" key="6">
    <source>
        <dbReference type="Pfam" id="PF13476"/>
    </source>
</evidence>
<comment type="caution">
    <text evidence="7">The sequence shown here is derived from an EMBL/GenBank/DDBJ whole genome shotgun (WGS) entry which is preliminary data.</text>
</comment>
<dbReference type="InterPro" id="IPR027417">
    <property type="entry name" value="P-loop_NTPase"/>
</dbReference>
<feature type="coiled-coil region" evidence="4">
    <location>
        <begin position="185"/>
        <end position="271"/>
    </location>
</feature>
<feature type="domain" description="Rad50/SbcC-type AAA" evidence="6">
    <location>
        <begin position="6"/>
        <end position="207"/>
    </location>
</feature>
<dbReference type="PANTHER" id="PTHR32114">
    <property type="entry name" value="ABC TRANSPORTER ABCH.3"/>
    <property type="match status" value="1"/>
</dbReference>
<keyword evidence="4" id="KW-0175">Coiled coil</keyword>
<keyword evidence="8" id="KW-1185">Reference proteome</keyword>
<sequence>MKPILLKVSGLQSYRESQEIDFLGLCETGLFGIFGPTGSGKSSLLDAITLAMYGKVERAVNGTQGIMNHSEDSLAVAFTFELASSEGSHRYRVERRFKRTGEQSVSNSVSRFIEIGPDGETVVADKLAEVTRCVEDKIGLKMDDFTRAVVLPQGKFAEFLSLRGVDRRQMLQRLFHLEQYGDQLALKLSRRVKENEAALRAVEAEQQGLGSAGAEDVQAAEERLAEAVRHAAECRERLEAATGRFERFGRIRELQEERTRREVQLLELRAREEQIASLESRLLKGDEATKIAPALKAWRSAEETWRTRAAAADRLETHLAASEQEAARAGEAEQQAHGALAAEEPALREREGRLRQALELEAELAGLRRELAALAERKGEASRGLEASRETLARERELLAKGQKRQQELQRSLLPLEVRSQERQALQEAMQSLQGLRSAESQWEQAERERLERAAALGAVRSRLAEAEAAGVRLAEARAAAVRDAALHLERAASAEDAAAAIAGRLEQHCAELEAALRERELHRLSLSLSRELQDGAPCPVCGSSHHPAPASLRDGGEDPAEERKLQEAKVLAGRALEARAGLRSLREQDRAWLEQAYGESGSFSGIPAAAGASLAGTGQGVSGSSQAAAALSREAVSGLTESAPDTDRKPVFGAAAAGGEAASAWPAASGVAELEEQLAGLQSRSKELRREAAQWQEEDRRSQQRLLKEAAEAEAARSWEEQTAAKAEELKRQFSALRQEWERRFPQLAPGEAEYAYGGLRRKDEEAEKIRGRLDISVKFLEEKSASAQMLQERIAGLDKELAAWTAQHTGKEELLGEKERRLQQWTEGRSAGTLMAECERRLQELQTAAEEGRRRHRAAADRAQQDAREAAIARQAADSAREHCDAAAANWEECLASSPFASADEAEAAALDDGEREAAFARVRTHRDGEAEVKVQLRHIDEKLGGASLTEDEWRECETNLRRCKEDDEAALQAKARGERDLEDLRQRHIRWTVLENLRDEHESLQSRLSKLQSCLRGNAFVEYIAEEQLMQVCQAASQRLRFLSRQRYALEVDSGGGFVIRDDGNGGVKRPVSTLSGGETFLTSLSLALALSAQIQLRGQYPLQFFFLDEGFGTLDPELLDTVITSLERLHNDRLSVGIISHVPELRARLARKLIVVPALPGGEGSRILFEKN</sequence>
<evidence type="ECO:0000256" key="1">
    <source>
        <dbReference type="ARBA" id="ARBA00006930"/>
    </source>
</evidence>
<accession>A0A3N9PZ46</accession>
<feature type="region of interest" description="Disordered" evidence="5">
    <location>
        <begin position="539"/>
        <end position="563"/>
    </location>
</feature>
<feature type="region of interest" description="Disordered" evidence="5">
    <location>
        <begin position="321"/>
        <end position="348"/>
    </location>
</feature>
<proteinExistence type="inferred from homology"/>
<comment type="similarity">
    <text evidence="1">Belongs to the SMC family. SbcC subfamily.</text>
</comment>
<dbReference type="EMBL" id="RQPI01000005">
    <property type="protein sequence ID" value="RQW11682.1"/>
    <property type="molecule type" value="Genomic_DNA"/>
</dbReference>
<reference evidence="7 8" key="1">
    <citation type="submission" date="2018-11" db="EMBL/GenBank/DDBJ databases">
        <title>Genome sequence of strain 7197.</title>
        <authorList>
            <person name="Gao J."/>
            <person name="Sun J."/>
        </authorList>
    </citation>
    <scope>NUCLEOTIDE SEQUENCE [LARGE SCALE GENOMIC DNA]</scope>
    <source>
        <strain evidence="7 8">7197</strain>
    </source>
</reference>
<gene>
    <name evidence="7" type="ORF">EH198_11780</name>
</gene>
<dbReference type="GO" id="GO:0006302">
    <property type="term" value="P:double-strand break repair"/>
    <property type="evidence" value="ECO:0007669"/>
    <property type="project" value="InterPro"/>
</dbReference>
<dbReference type="Pfam" id="PF13558">
    <property type="entry name" value="SbcC_Walker_B"/>
    <property type="match status" value="1"/>
</dbReference>
<evidence type="ECO:0000256" key="3">
    <source>
        <dbReference type="ARBA" id="ARBA00013368"/>
    </source>
</evidence>